<dbReference type="RefSeq" id="WP_013555927.1">
    <property type="nucleotide sequence ID" value="NC_014958.1"/>
</dbReference>
<dbReference type="KEGG" id="dmr:Deima_0766"/>
<evidence type="ECO:0000313" key="2">
    <source>
        <dbReference type="Proteomes" id="UP000008635"/>
    </source>
</evidence>
<dbReference type="Proteomes" id="UP000008635">
    <property type="component" value="Chromosome"/>
</dbReference>
<organism evidence="1 2">
    <name type="scientific">Deinococcus maricopensis (strain DSM 21211 / LMG 22137 / NRRL B-23946 / LB-34)</name>
    <dbReference type="NCBI Taxonomy" id="709986"/>
    <lineage>
        <taxon>Bacteria</taxon>
        <taxon>Thermotogati</taxon>
        <taxon>Deinococcota</taxon>
        <taxon>Deinococci</taxon>
        <taxon>Deinococcales</taxon>
        <taxon>Deinococcaceae</taxon>
        <taxon>Deinococcus</taxon>
    </lineage>
</organism>
<keyword evidence="2" id="KW-1185">Reference proteome</keyword>
<reference evidence="1 2" key="1">
    <citation type="journal article" date="2011" name="Stand. Genomic Sci.">
        <title>Complete genome sequence of Deinococcus maricopensis type strain (LB-34).</title>
        <authorList>
            <person name="Pukall R."/>
            <person name="Zeytun A."/>
            <person name="Lucas S."/>
            <person name="Lapidus A."/>
            <person name="Hammon N."/>
            <person name="Deshpande S."/>
            <person name="Nolan M."/>
            <person name="Cheng J.F."/>
            <person name="Pitluck S."/>
            <person name="Liolios K."/>
            <person name="Pagani I."/>
            <person name="Mikhailova N."/>
            <person name="Ivanova N."/>
            <person name="Mavromatis K."/>
            <person name="Pati A."/>
            <person name="Tapia R."/>
            <person name="Han C."/>
            <person name="Goodwin L."/>
            <person name="Chen A."/>
            <person name="Palaniappan K."/>
            <person name="Land M."/>
            <person name="Hauser L."/>
            <person name="Chang Y.J."/>
            <person name="Jeffries C.D."/>
            <person name="Brambilla E.M."/>
            <person name="Rohde M."/>
            <person name="Goker M."/>
            <person name="Detter J.C."/>
            <person name="Woyke T."/>
            <person name="Bristow J."/>
            <person name="Eisen J.A."/>
            <person name="Markowitz V."/>
            <person name="Hugenholtz P."/>
            <person name="Kyrpides N.C."/>
            <person name="Klenk H.P."/>
        </authorList>
    </citation>
    <scope>NUCLEOTIDE SEQUENCE [LARGE SCALE GENOMIC DNA]</scope>
    <source>
        <strain evidence="2">DSM 21211 / LMG 22137 / NRRL B-23946 / LB-34</strain>
    </source>
</reference>
<evidence type="ECO:0000313" key="1">
    <source>
        <dbReference type="EMBL" id="ADV66422.1"/>
    </source>
</evidence>
<protein>
    <submittedName>
        <fullName evidence="1">Uncharacterized protein</fullName>
    </submittedName>
</protein>
<gene>
    <name evidence="1" type="ordered locus">Deima_0766</name>
</gene>
<dbReference type="HOGENOM" id="CLU_3079056_0_0_0"/>
<dbReference type="EMBL" id="CP002454">
    <property type="protein sequence ID" value="ADV66422.1"/>
    <property type="molecule type" value="Genomic_DNA"/>
</dbReference>
<name>E8U5T3_DEIML</name>
<accession>E8U5T3</accession>
<dbReference type="AlphaFoldDB" id="E8U5T3"/>
<reference evidence="2" key="2">
    <citation type="submission" date="2011-01" db="EMBL/GenBank/DDBJ databases">
        <title>The complete genome of Deinococcus maricopensis DSM 21211.</title>
        <authorList>
            <consortium name="US DOE Joint Genome Institute (JGI-PGF)"/>
            <person name="Lucas S."/>
            <person name="Copeland A."/>
            <person name="Lapidus A."/>
            <person name="Goodwin L."/>
            <person name="Pitluck S."/>
            <person name="Kyrpides N."/>
            <person name="Mavromatis K."/>
            <person name="Pagani I."/>
            <person name="Ivanova N."/>
            <person name="Ovchinnikova G."/>
            <person name="Zeytun A."/>
            <person name="Detter J.C."/>
            <person name="Han C."/>
            <person name="Land M."/>
            <person name="Hauser L."/>
            <person name="Markowitz V."/>
            <person name="Cheng J.-F."/>
            <person name="Hugenholtz P."/>
            <person name="Woyke T."/>
            <person name="Wu D."/>
            <person name="Pukall R."/>
            <person name="Gehrich-Schroeter G."/>
            <person name="Brambilla E."/>
            <person name="Klenk H.-P."/>
            <person name="Eisen J.A."/>
        </authorList>
    </citation>
    <scope>NUCLEOTIDE SEQUENCE [LARGE SCALE GENOMIC DNA]</scope>
    <source>
        <strain evidence="2">DSM 21211 / LMG 22137 / NRRL B-23946 / LB-34</strain>
    </source>
</reference>
<proteinExistence type="predicted"/>
<sequence>MEITNNKIKADKNGLPVQQEITYSDPYEEYKATYQRRGHQTIMTKLEHTKKD</sequence>